<dbReference type="Pfam" id="PF10356">
    <property type="entry name" value="RRG7"/>
    <property type="match status" value="1"/>
</dbReference>
<accession>A0A0C3DHA8</accession>
<evidence type="ECO:0000256" key="1">
    <source>
        <dbReference type="ARBA" id="ARBA00004173"/>
    </source>
</evidence>
<dbReference type="GO" id="GO:0005739">
    <property type="term" value="C:mitochondrion"/>
    <property type="evidence" value="ECO:0007669"/>
    <property type="project" value="UniProtKB-SubCell"/>
</dbReference>
<dbReference type="HOGENOM" id="CLU_074378_1_0_1"/>
<evidence type="ECO:0000313" key="5">
    <source>
        <dbReference type="Proteomes" id="UP000053989"/>
    </source>
</evidence>
<dbReference type="OrthoDB" id="20734at2759"/>
<gene>
    <name evidence="4" type="ORF">SCLCIDRAFT_17324</name>
</gene>
<sequence length="259" mass="28727">MFATYCRLSQLSTVHKGTAFERRSLQLLHDHFSMLLRCVGGKSDGGIDLIGWWWFPISVADADPPSRADSLPRRRLRVLAQCKAEKKKFGPNYVREMEGVWHANVHPPTRVSYSHSSSQSRNLPMATHTSLSEQRHDEHHPCIALLISESLFTQSTLRRALSSNVPFLLLYLPPCSSSITASSSPSDPATISPAIGAVYPNPALMHLISPLEIRWERPSDLGDAPPEMVLEGSGRPGLWLHGQRISSWTTHQSGDACMA</sequence>
<dbReference type="InParanoid" id="A0A0C3DHA8"/>
<dbReference type="PANTHER" id="PTHR28133:SF1">
    <property type="entry name" value="REQUIRED FOR RESPIRATORY GROWTH PROTEIN 7, MITOCHONDRIAL"/>
    <property type="match status" value="1"/>
</dbReference>
<feature type="region of interest" description="Disordered" evidence="3">
    <location>
        <begin position="111"/>
        <end position="130"/>
    </location>
</feature>
<keyword evidence="5" id="KW-1185">Reference proteome</keyword>
<dbReference type="PANTHER" id="PTHR28133">
    <property type="entry name" value="REQUIRED FOR RESPIRATORY GROWTH PROTEIN 7, MITOCHONDRIAL"/>
    <property type="match status" value="1"/>
</dbReference>
<organism evidence="4 5">
    <name type="scientific">Scleroderma citrinum Foug A</name>
    <dbReference type="NCBI Taxonomy" id="1036808"/>
    <lineage>
        <taxon>Eukaryota</taxon>
        <taxon>Fungi</taxon>
        <taxon>Dikarya</taxon>
        <taxon>Basidiomycota</taxon>
        <taxon>Agaricomycotina</taxon>
        <taxon>Agaricomycetes</taxon>
        <taxon>Agaricomycetidae</taxon>
        <taxon>Boletales</taxon>
        <taxon>Sclerodermatineae</taxon>
        <taxon>Sclerodermataceae</taxon>
        <taxon>Scleroderma</taxon>
    </lineage>
</organism>
<dbReference type="AlphaFoldDB" id="A0A0C3DHA8"/>
<reference evidence="5" key="2">
    <citation type="submission" date="2015-01" db="EMBL/GenBank/DDBJ databases">
        <title>Evolutionary Origins and Diversification of the Mycorrhizal Mutualists.</title>
        <authorList>
            <consortium name="DOE Joint Genome Institute"/>
            <consortium name="Mycorrhizal Genomics Consortium"/>
            <person name="Kohler A."/>
            <person name="Kuo A."/>
            <person name="Nagy L.G."/>
            <person name="Floudas D."/>
            <person name="Copeland A."/>
            <person name="Barry K.W."/>
            <person name="Cichocki N."/>
            <person name="Veneault-Fourrey C."/>
            <person name="LaButti K."/>
            <person name="Lindquist E.A."/>
            <person name="Lipzen A."/>
            <person name="Lundell T."/>
            <person name="Morin E."/>
            <person name="Murat C."/>
            <person name="Riley R."/>
            <person name="Ohm R."/>
            <person name="Sun H."/>
            <person name="Tunlid A."/>
            <person name="Henrissat B."/>
            <person name="Grigoriev I.V."/>
            <person name="Hibbett D.S."/>
            <person name="Martin F."/>
        </authorList>
    </citation>
    <scope>NUCLEOTIDE SEQUENCE [LARGE SCALE GENOMIC DNA]</scope>
    <source>
        <strain evidence="5">Foug A</strain>
    </source>
</reference>
<name>A0A0C3DHA8_9AGAM</name>
<evidence type="ECO:0000256" key="3">
    <source>
        <dbReference type="SAM" id="MobiDB-lite"/>
    </source>
</evidence>
<evidence type="ECO:0000313" key="4">
    <source>
        <dbReference type="EMBL" id="KIM55714.1"/>
    </source>
</evidence>
<dbReference type="InterPro" id="IPR018828">
    <property type="entry name" value="RRG7"/>
</dbReference>
<keyword evidence="2" id="KW-0496">Mitochondrion</keyword>
<reference evidence="4 5" key="1">
    <citation type="submission" date="2014-04" db="EMBL/GenBank/DDBJ databases">
        <authorList>
            <consortium name="DOE Joint Genome Institute"/>
            <person name="Kuo A."/>
            <person name="Kohler A."/>
            <person name="Nagy L.G."/>
            <person name="Floudas D."/>
            <person name="Copeland A."/>
            <person name="Barry K.W."/>
            <person name="Cichocki N."/>
            <person name="Veneault-Fourrey C."/>
            <person name="LaButti K."/>
            <person name="Lindquist E.A."/>
            <person name="Lipzen A."/>
            <person name="Lundell T."/>
            <person name="Morin E."/>
            <person name="Murat C."/>
            <person name="Sun H."/>
            <person name="Tunlid A."/>
            <person name="Henrissat B."/>
            <person name="Grigoriev I.V."/>
            <person name="Hibbett D.S."/>
            <person name="Martin F."/>
            <person name="Nordberg H.P."/>
            <person name="Cantor M.N."/>
            <person name="Hua S.X."/>
        </authorList>
    </citation>
    <scope>NUCLEOTIDE SEQUENCE [LARGE SCALE GENOMIC DNA]</scope>
    <source>
        <strain evidence="4 5">Foug A</strain>
    </source>
</reference>
<evidence type="ECO:0000256" key="2">
    <source>
        <dbReference type="ARBA" id="ARBA00023128"/>
    </source>
</evidence>
<comment type="subcellular location">
    <subcellularLocation>
        <location evidence="1">Mitochondrion</location>
    </subcellularLocation>
</comment>
<dbReference type="Proteomes" id="UP000053989">
    <property type="component" value="Unassembled WGS sequence"/>
</dbReference>
<evidence type="ECO:0008006" key="6">
    <source>
        <dbReference type="Google" id="ProtNLM"/>
    </source>
</evidence>
<proteinExistence type="predicted"/>
<protein>
    <recommendedName>
        <fullName evidence="6">Restriction endonuclease type IV Mrr domain-containing protein</fullName>
    </recommendedName>
</protein>
<dbReference type="EMBL" id="KN822128">
    <property type="protein sequence ID" value="KIM55714.1"/>
    <property type="molecule type" value="Genomic_DNA"/>
</dbReference>